<dbReference type="RefSeq" id="WP_345212289.1">
    <property type="nucleotide sequence ID" value="NZ_BAABFT010000009.1"/>
</dbReference>
<organism evidence="1 2">
    <name type="scientific">Mucilaginibacter gynuensis</name>
    <dbReference type="NCBI Taxonomy" id="1302236"/>
    <lineage>
        <taxon>Bacteria</taxon>
        <taxon>Pseudomonadati</taxon>
        <taxon>Bacteroidota</taxon>
        <taxon>Sphingobacteriia</taxon>
        <taxon>Sphingobacteriales</taxon>
        <taxon>Sphingobacteriaceae</taxon>
        <taxon>Mucilaginibacter</taxon>
    </lineage>
</organism>
<keyword evidence="2" id="KW-1185">Reference proteome</keyword>
<proteinExistence type="predicted"/>
<evidence type="ECO:0000313" key="1">
    <source>
        <dbReference type="EMBL" id="GAA4329109.1"/>
    </source>
</evidence>
<accession>A0ABP8GRZ1</accession>
<dbReference type="Proteomes" id="UP001500582">
    <property type="component" value="Unassembled WGS sequence"/>
</dbReference>
<protein>
    <submittedName>
        <fullName evidence="1">Uncharacterized protein</fullName>
    </submittedName>
</protein>
<comment type="caution">
    <text evidence="1">The sequence shown here is derived from an EMBL/GenBank/DDBJ whole genome shotgun (WGS) entry which is preliminary data.</text>
</comment>
<evidence type="ECO:0000313" key="2">
    <source>
        <dbReference type="Proteomes" id="UP001500582"/>
    </source>
</evidence>
<dbReference type="SUPFAM" id="SSF47413">
    <property type="entry name" value="lambda repressor-like DNA-binding domains"/>
    <property type="match status" value="1"/>
</dbReference>
<sequence>MSSDIEKYYGIHPGRVLERELTKRQLKKGPFAISIGEYPQVINEVTKARRGLSPLLSLKIDHALG</sequence>
<dbReference type="Gene3D" id="1.10.260.40">
    <property type="entry name" value="lambda repressor-like DNA-binding domains"/>
    <property type="match status" value="1"/>
</dbReference>
<gene>
    <name evidence="1" type="ORF">GCM10023149_33550</name>
</gene>
<dbReference type="EMBL" id="BAABFT010000009">
    <property type="protein sequence ID" value="GAA4329109.1"/>
    <property type="molecule type" value="Genomic_DNA"/>
</dbReference>
<name>A0ABP8GRZ1_9SPHI</name>
<dbReference type="InterPro" id="IPR010982">
    <property type="entry name" value="Lambda_DNA-bd_dom_sf"/>
</dbReference>
<reference evidence="2" key="1">
    <citation type="journal article" date="2019" name="Int. J. Syst. Evol. Microbiol.">
        <title>The Global Catalogue of Microorganisms (GCM) 10K type strain sequencing project: providing services to taxonomists for standard genome sequencing and annotation.</title>
        <authorList>
            <consortium name="The Broad Institute Genomics Platform"/>
            <consortium name="The Broad Institute Genome Sequencing Center for Infectious Disease"/>
            <person name="Wu L."/>
            <person name="Ma J."/>
        </authorList>
    </citation>
    <scope>NUCLEOTIDE SEQUENCE [LARGE SCALE GENOMIC DNA]</scope>
    <source>
        <strain evidence="2">JCM 17705</strain>
    </source>
</reference>